<comment type="subcellular location">
    <subcellularLocation>
        <location evidence="2">Cytoplasm</location>
    </subcellularLocation>
</comment>
<dbReference type="Pfam" id="PF03807">
    <property type="entry name" value="F420_oxidored"/>
    <property type="match status" value="1"/>
</dbReference>
<keyword evidence="2 3" id="KW-0521">NADP</keyword>
<feature type="domain" description="Pyrroline-5-carboxylate reductase catalytic N-terminal" evidence="4">
    <location>
        <begin position="2"/>
        <end position="97"/>
    </location>
</feature>
<keyword evidence="2" id="KW-0028">Amino-acid biosynthesis</keyword>
<dbReference type="PANTHER" id="PTHR11645">
    <property type="entry name" value="PYRROLINE-5-CARBOXYLATE REDUCTASE"/>
    <property type="match status" value="1"/>
</dbReference>
<feature type="domain" description="Pyrroline-5-carboxylate reductase dimerisation" evidence="5">
    <location>
        <begin position="159"/>
        <end position="262"/>
    </location>
</feature>
<evidence type="ECO:0000313" key="6">
    <source>
        <dbReference type="EMBL" id="THF75026.1"/>
    </source>
</evidence>
<evidence type="ECO:0000313" key="7">
    <source>
        <dbReference type="Proteomes" id="UP000310636"/>
    </source>
</evidence>
<comment type="similarity">
    <text evidence="1 2">Belongs to the pyrroline-5-carboxylate reductase family.</text>
</comment>
<evidence type="ECO:0000259" key="4">
    <source>
        <dbReference type="Pfam" id="PF03807"/>
    </source>
</evidence>
<dbReference type="UniPathway" id="UPA00098">
    <property type="reaction ID" value="UER00361"/>
</dbReference>
<keyword evidence="7" id="KW-1185">Reference proteome</keyword>
<sequence length="274" mass="28814">MKVGFIGAGSMGSMLTGSFIRSGALRPSDIILSTRTLAKANALAGRYPGLQVAPSNAAAAQGCDLIFLCVKPLDFRQVLPEIAPGLQPRQIVVSITSPVRLSALEEHLPCKIAKVIPSIANETLAGSSLVMFGSRLDERDRALIFRLFSAISRPLEIAEDEVRVASDIASCGPAFMANLLEQFIEAAVATAGIASETASVLARDMLLGTARLLQTAGCSPAELQKRVSVPGGITAAALEELKDATNGAFLRVLQATHAKFAEDLDKVEASLTRT</sequence>
<dbReference type="InterPro" id="IPR036291">
    <property type="entry name" value="NAD(P)-bd_dom_sf"/>
</dbReference>
<dbReference type="GO" id="GO:0055129">
    <property type="term" value="P:L-proline biosynthetic process"/>
    <property type="evidence" value="ECO:0007669"/>
    <property type="project" value="UniProtKB-UniRule"/>
</dbReference>
<dbReference type="PROSITE" id="PS00521">
    <property type="entry name" value="P5CR"/>
    <property type="match status" value="1"/>
</dbReference>
<dbReference type="InterPro" id="IPR008927">
    <property type="entry name" value="6-PGluconate_DH-like_C_sf"/>
</dbReference>
<keyword evidence="2" id="KW-0963">Cytoplasm</keyword>
<dbReference type="EC" id="1.5.1.2" evidence="2"/>
<evidence type="ECO:0000259" key="5">
    <source>
        <dbReference type="Pfam" id="PF14748"/>
    </source>
</evidence>
<dbReference type="GO" id="GO:0005737">
    <property type="term" value="C:cytoplasm"/>
    <property type="evidence" value="ECO:0007669"/>
    <property type="project" value="UniProtKB-SubCell"/>
</dbReference>
<dbReference type="Gene3D" id="3.40.50.720">
    <property type="entry name" value="NAD(P)-binding Rossmann-like Domain"/>
    <property type="match status" value="1"/>
</dbReference>
<feature type="binding site" evidence="3">
    <location>
        <position position="34"/>
    </location>
    <ligand>
        <name>NADP(+)</name>
        <dbReference type="ChEBI" id="CHEBI:58349"/>
    </ligand>
</feature>
<feature type="binding site" evidence="3">
    <location>
        <begin position="6"/>
        <end position="11"/>
    </location>
    <ligand>
        <name>NADP(+)</name>
        <dbReference type="ChEBI" id="CHEBI:58349"/>
    </ligand>
</feature>
<dbReference type="Gene3D" id="1.10.3730.10">
    <property type="entry name" value="ProC C-terminal domain-like"/>
    <property type="match status" value="1"/>
</dbReference>
<dbReference type="InterPro" id="IPR028939">
    <property type="entry name" value="P5C_Rdtase_cat_N"/>
</dbReference>
<gene>
    <name evidence="2" type="primary">proC</name>
    <name evidence="6" type="ORF">E6C55_23250</name>
</gene>
<dbReference type="Pfam" id="PF14748">
    <property type="entry name" value="P5CR_dimer"/>
    <property type="match status" value="1"/>
</dbReference>
<evidence type="ECO:0000256" key="1">
    <source>
        <dbReference type="ARBA" id="ARBA00005525"/>
    </source>
</evidence>
<dbReference type="OrthoDB" id="9805754at2"/>
<dbReference type="GO" id="GO:0004735">
    <property type="term" value="F:pyrroline-5-carboxylate reductase activity"/>
    <property type="evidence" value="ECO:0007669"/>
    <property type="project" value="UniProtKB-UniRule"/>
</dbReference>
<dbReference type="SUPFAM" id="SSF51735">
    <property type="entry name" value="NAD(P)-binding Rossmann-fold domains"/>
    <property type="match status" value="1"/>
</dbReference>
<dbReference type="PIRSF" id="PIRSF000193">
    <property type="entry name" value="Pyrrol-5-carb_rd"/>
    <property type="match status" value="1"/>
</dbReference>
<comment type="catalytic activity">
    <reaction evidence="2">
        <text>L-proline + NAD(+) = (S)-1-pyrroline-5-carboxylate + NADH + 2 H(+)</text>
        <dbReference type="Rhea" id="RHEA:14105"/>
        <dbReference type="ChEBI" id="CHEBI:15378"/>
        <dbReference type="ChEBI" id="CHEBI:17388"/>
        <dbReference type="ChEBI" id="CHEBI:57540"/>
        <dbReference type="ChEBI" id="CHEBI:57945"/>
        <dbReference type="ChEBI" id="CHEBI:60039"/>
        <dbReference type="EC" id="1.5.1.2"/>
    </reaction>
</comment>
<name>A0A4S4BMB6_9BACL</name>
<dbReference type="InterPro" id="IPR053790">
    <property type="entry name" value="P5CR-like_CS"/>
</dbReference>
<protein>
    <recommendedName>
        <fullName evidence="2">Pyrroline-5-carboxylate reductase</fullName>
        <shortName evidence="2">P5C reductase</shortName>
        <shortName evidence="2">P5CR</shortName>
        <ecNumber evidence="2">1.5.1.2</ecNumber>
    </recommendedName>
    <alternativeName>
        <fullName evidence="2">PCA reductase</fullName>
    </alternativeName>
</protein>
<dbReference type="SUPFAM" id="SSF48179">
    <property type="entry name" value="6-phosphogluconate dehydrogenase C-terminal domain-like"/>
    <property type="match status" value="1"/>
</dbReference>
<dbReference type="EMBL" id="SSOB01000035">
    <property type="protein sequence ID" value="THF75026.1"/>
    <property type="molecule type" value="Genomic_DNA"/>
</dbReference>
<dbReference type="AlphaFoldDB" id="A0A4S4BMB6"/>
<dbReference type="RefSeq" id="WP_136372217.1">
    <property type="nucleotide sequence ID" value="NZ_SSOB01000035.1"/>
</dbReference>
<comment type="pathway">
    <text evidence="2">Amino-acid biosynthesis; L-proline biosynthesis; L-proline from L-glutamate 5-semialdehyde: step 1/1.</text>
</comment>
<keyword evidence="2" id="KW-0641">Proline biosynthesis</keyword>
<dbReference type="NCBIfam" id="NF005814">
    <property type="entry name" value="PRK07680.1"/>
    <property type="match status" value="1"/>
</dbReference>
<dbReference type="HAMAP" id="MF_01925">
    <property type="entry name" value="P5C_reductase"/>
    <property type="match status" value="1"/>
</dbReference>
<evidence type="ECO:0000256" key="3">
    <source>
        <dbReference type="PIRSR" id="PIRSR000193-1"/>
    </source>
</evidence>
<organism evidence="6 7">
    <name type="scientific">Cohnella fermenti</name>
    <dbReference type="NCBI Taxonomy" id="2565925"/>
    <lineage>
        <taxon>Bacteria</taxon>
        <taxon>Bacillati</taxon>
        <taxon>Bacillota</taxon>
        <taxon>Bacilli</taxon>
        <taxon>Bacillales</taxon>
        <taxon>Paenibacillaceae</taxon>
        <taxon>Cohnella</taxon>
    </lineage>
</organism>
<proteinExistence type="inferred from homology"/>
<feature type="binding site" evidence="3">
    <location>
        <position position="56"/>
    </location>
    <ligand>
        <name>NADPH</name>
        <dbReference type="ChEBI" id="CHEBI:57783"/>
    </ligand>
</feature>
<evidence type="ECO:0000256" key="2">
    <source>
        <dbReference type="HAMAP-Rule" id="MF_01925"/>
    </source>
</evidence>
<dbReference type="InterPro" id="IPR029036">
    <property type="entry name" value="P5CR_dimer"/>
</dbReference>
<dbReference type="PANTHER" id="PTHR11645:SF51">
    <property type="entry name" value="COME OPERON PROTEIN 4"/>
    <property type="match status" value="1"/>
</dbReference>
<accession>A0A4S4BMB6</accession>
<reference evidence="6 7" key="1">
    <citation type="submission" date="2019-04" db="EMBL/GenBank/DDBJ databases">
        <title>Cohnella sp. nov. isolated from preserved vegetables.</title>
        <authorList>
            <person name="Lin S.-Y."/>
            <person name="Hung M.-H."/>
            <person name="Young C.-C."/>
        </authorList>
    </citation>
    <scope>NUCLEOTIDE SEQUENCE [LARGE SCALE GENOMIC DNA]</scope>
    <source>
        <strain evidence="6 7">CC-MHH1044</strain>
    </source>
</reference>
<dbReference type="InterPro" id="IPR000304">
    <property type="entry name" value="Pyrroline-COOH_reductase"/>
</dbReference>
<comment type="catalytic activity">
    <reaction evidence="2">
        <text>L-proline + NADP(+) = (S)-1-pyrroline-5-carboxylate + NADPH + 2 H(+)</text>
        <dbReference type="Rhea" id="RHEA:14109"/>
        <dbReference type="ChEBI" id="CHEBI:15378"/>
        <dbReference type="ChEBI" id="CHEBI:17388"/>
        <dbReference type="ChEBI" id="CHEBI:57783"/>
        <dbReference type="ChEBI" id="CHEBI:58349"/>
        <dbReference type="ChEBI" id="CHEBI:60039"/>
        <dbReference type="EC" id="1.5.1.2"/>
    </reaction>
</comment>
<comment type="function">
    <text evidence="2">Catalyzes the reduction of 1-pyrroline-5-carboxylate (PCA) to L-proline.</text>
</comment>
<keyword evidence="2" id="KW-0560">Oxidoreductase</keyword>
<comment type="caution">
    <text evidence="6">The sequence shown here is derived from an EMBL/GenBank/DDBJ whole genome shotgun (WGS) entry which is preliminary data.</text>
</comment>
<dbReference type="Proteomes" id="UP000310636">
    <property type="component" value="Unassembled WGS sequence"/>
</dbReference>